<proteinExistence type="predicted"/>
<dbReference type="Proteomes" id="UP001168877">
    <property type="component" value="Unassembled WGS sequence"/>
</dbReference>
<reference evidence="1" key="1">
    <citation type="journal article" date="2022" name="Plant J.">
        <title>Strategies of tolerance reflected in two North American maple genomes.</title>
        <authorList>
            <person name="McEvoy S.L."/>
            <person name="Sezen U.U."/>
            <person name="Trouern-Trend A."/>
            <person name="McMahon S.M."/>
            <person name="Schaberg P.G."/>
            <person name="Yang J."/>
            <person name="Wegrzyn J.L."/>
            <person name="Swenson N.G."/>
        </authorList>
    </citation>
    <scope>NUCLEOTIDE SEQUENCE</scope>
    <source>
        <strain evidence="1">NS2018</strain>
    </source>
</reference>
<dbReference type="AlphaFoldDB" id="A0AA39VZA6"/>
<dbReference type="EMBL" id="JAUESC010000004">
    <property type="protein sequence ID" value="KAK0598647.1"/>
    <property type="molecule type" value="Genomic_DNA"/>
</dbReference>
<protein>
    <recommendedName>
        <fullName evidence="3">Gag-Pol polyprotein</fullName>
    </recommendedName>
</protein>
<comment type="caution">
    <text evidence="1">The sequence shown here is derived from an EMBL/GenBank/DDBJ whole genome shotgun (WGS) entry which is preliminary data.</text>
</comment>
<evidence type="ECO:0000313" key="2">
    <source>
        <dbReference type="Proteomes" id="UP001168877"/>
    </source>
</evidence>
<name>A0AA39VZA6_ACESA</name>
<organism evidence="1 2">
    <name type="scientific">Acer saccharum</name>
    <name type="common">Sugar maple</name>
    <dbReference type="NCBI Taxonomy" id="4024"/>
    <lineage>
        <taxon>Eukaryota</taxon>
        <taxon>Viridiplantae</taxon>
        <taxon>Streptophyta</taxon>
        <taxon>Embryophyta</taxon>
        <taxon>Tracheophyta</taxon>
        <taxon>Spermatophyta</taxon>
        <taxon>Magnoliopsida</taxon>
        <taxon>eudicotyledons</taxon>
        <taxon>Gunneridae</taxon>
        <taxon>Pentapetalae</taxon>
        <taxon>rosids</taxon>
        <taxon>malvids</taxon>
        <taxon>Sapindales</taxon>
        <taxon>Sapindaceae</taxon>
        <taxon>Hippocastanoideae</taxon>
        <taxon>Acereae</taxon>
        <taxon>Acer</taxon>
    </lineage>
</organism>
<evidence type="ECO:0008006" key="3">
    <source>
        <dbReference type="Google" id="ProtNLM"/>
    </source>
</evidence>
<sequence length="246" mass="26989">MNQMNQAHFVQQQQGHLVTAEPSWYNQQSLFGAKPAEEPVTNSQVTVFLPSFTSPASYNGSAGRLQAAAPATSIRSQAPAAAAVDQIPLHRSVLCQQPSSEFHMPVVQPTTCMPQCEQTAADTTSRHKMITRSKTGSLKPKTFLSTSNISSAVSSEPKTVKQALSDPKWYSAMQEEFRALQSNNTWSLRTCCVANPMFSSSALIANLDYACAYYNSVHIVQEVMLITYLHSPRSAISQVQNSILTW</sequence>
<evidence type="ECO:0000313" key="1">
    <source>
        <dbReference type="EMBL" id="KAK0598647.1"/>
    </source>
</evidence>
<accession>A0AA39VZA6</accession>
<gene>
    <name evidence="1" type="ORF">LWI29_036617</name>
</gene>
<reference evidence="1" key="2">
    <citation type="submission" date="2023-06" db="EMBL/GenBank/DDBJ databases">
        <authorList>
            <person name="Swenson N.G."/>
            <person name="Wegrzyn J.L."/>
            <person name="Mcevoy S.L."/>
        </authorList>
    </citation>
    <scope>NUCLEOTIDE SEQUENCE</scope>
    <source>
        <strain evidence="1">NS2018</strain>
        <tissue evidence="1">Leaf</tissue>
    </source>
</reference>
<keyword evidence="2" id="KW-1185">Reference proteome</keyword>